<keyword evidence="2 8" id="KW-0436">Ligase</keyword>
<dbReference type="GO" id="GO:0030956">
    <property type="term" value="C:glutamyl-tRNA(Gln) amidotransferase complex"/>
    <property type="evidence" value="ECO:0007669"/>
    <property type="project" value="InterPro"/>
</dbReference>
<dbReference type="RefSeq" id="WP_066071140.1">
    <property type="nucleotide sequence ID" value="NZ_FRBG01000001.1"/>
</dbReference>
<comment type="caution">
    <text evidence="10">The sequence shown here is derived from an EMBL/GenBank/DDBJ whole genome shotgun (WGS) entry which is preliminary data.</text>
</comment>
<evidence type="ECO:0000256" key="6">
    <source>
        <dbReference type="ARBA" id="ARBA00025295"/>
    </source>
</evidence>
<dbReference type="EMBL" id="FRBG01000001">
    <property type="protein sequence ID" value="SHK35361.1"/>
    <property type="molecule type" value="Genomic_DNA"/>
</dbReference>
<reference evidence="11 13" key="2">
    <citation type="submission" date="2016-11" db="EMBL/GenBank/DDBJ databases">
        <authorList>
            <person name="Varghese N."/>
            <person name="Submissions S."/>
        </authorList>
    </citation>
    <scope>NUCLEOTIDE SEQUENCE [LARGE SCALE GENOMIC DNA]</scope>
    <source>
        <strain evidence="11 13">DSM 7308</strain>
    </source>
</reference>
<evidence type="ECO:0000259" key="9">
    <source>
        <dbReference type="Pfam" id="PF01425"/>
    </source>
</evidence>
<keyword evidence="10" id="KW-0378">Hydrolase</keyword>
<dbReference type="InterPro" id="IPR000120">
    <property type="entry name" value="Amidase"/>
</dbReference>
<name>A0A150FS07_CLOPD</name>
<organism evidence="10 12">
    <name type="scientific">Alkalithermobacter thermoalcaliphilus JW-YL-7 = DSM 7308</name>
    <dbReference type="NCBI Taxonomy" id="1121328"/>
    <lineage>
        <taxon>Bacteria</taxon>
        <taxon>Bacillati</taxon>
        <taxon>Bacillota</taxon>
        <taxon>Clostridia</taxon>
        <taxon>Peptostreptococcales</taxon>
        <taxon>Tepidibacteraceae</taxon>
        <taxon>Alkalithermobacter</taxon>
    </lineage>
</organism>
<keyword evidence="10" id="KW-0808">Transferase</keyword>
<dbReference type="PANTHER" id="PTHR11895">
    <property type="entry name" value="TRANSAMIDASE"/>
    <property type="match status" value="1"/>
</dbReference>
<dbReference type="EC" id="6.3.5.7" evidence="8"/>
<dbReference type="Proteomes" id="UP000092605">
    <property type="component" value="Unassembled WGS sequence"/>
</dbReference>
<keyword evidence="4 8" id="KW-0067">ATP-binding</keyword>
<dbReference type="PATRIC" id="fig|1121328.3.peg.1463"/>
<evidence type="ECO:0000256" key="3">
    <source>
        <dbReference type="ARBA" id="ARBA00022741"/>
    </source>
</evidence>
<dbReference type="InterPro" id="IPR036928">
    <property type="entry name" value="AS_sf"/>
</dbReference>
<evidence type="ECO:0000313" key="10">
    <source>
        <dbReference type="EMBL" id="KXZ40379.1"/>
    </source>
</evidence>
<dbReference type="PROSITE" id="PS00571">
    <property type="entry name" value="AMIDASES"/>
    <property type="match status" value="1"/>
</dbReference>
<gene>
    <name evidence="8" type="primary">gatA</name>
    <name evidence="10" type="ORF">JWYL7_1454</name>
    <name evidence="11" type="ORF">SAMN05661008_00067</name>
</gene>
<dbReference type="Proteomes" id="UP000323392">
    <property type="component" value="Unassembled WGS sequence"/>
</dbReference>
<evidence type="ECO:0000256" key="4">
    <source>
        <dbReference type="ARBA" id="ARBA00022840"/>
    </source>
</evidence>
<dbReference type="NCBIfam" id="TIGR00132">
    <property type="entry name" value="gatA"/>
    <property type="match status" value="1"/>
</dbReference>
<dbReference type="InterPro" id="IPR004412">
    <property type="entry name" value="GatA"/>
</dbReference>
<dbReference type="STRING" id="1121328.JWYL7_1454"/>
<dbReference type="Gene3D" id="3.90.1300.10">
    <property type="entry name" value="Amidase signature (AS) domain"/>
    <property type="match status" value="1"/>
</dbReference>
<comment type="subunit">
    <text evidence="8">Heterotrimer of A, B and C subunits.</text>
</comment>
<evidence type="ECO:0000313" key="11">
    <source>
        <dbReference type="EMBL" id="SHK35361.1"/>
    </source>
</evidence>
<keyword evidence="13" id="KW-1185">Reference proteome</keyword>
<dbReference type="InterPro" id="IPR023631">
    <property type="entry name" value="Amidase_dom"/>
</dbReference>
<dbReference type="EMBL" id="LSFY01000001">
    <property type="protein sequence ID" value="KXZ40379.1"/>
    <property type="molecule type" value="Genomic_DNA"/>
</dbReference>
<keyword evidence="5 8" id="KW-0648">Protein biosynthesis</keyword>
<evidence type="ECO:0000256" key="7">
    <source>
        <dbReference type="ARBA" id="ARBA00047407"/>
    </source>
</evidence>
<comment type="catalytic activity">
    <reaction evidence="7 8">
        <text>L-glutamyl-tRNA(Gln) + L-glutamine + ATP + H2O = L-glutaminyl-tRNA(Gln) + L-glutamate + ADP + phosphate + H(+)</text>
        <dbReference type="Rhea" id="RHEA:17521"/>
        <dbReference type="Rhea" id="RHEA-COMP:9681"/>
        <dbReference type="Rhea" id="RHEA-COMP:9684"/>
        <dbReference type="ChEBI" id="CHEBI:15377"/>
        <dbReference type="ChEBI" id="CHEBI:15378"/>
        <dbReference type="ChEBI" id="CHEBI:29985"/>
        <dbReference type="ChEBI" id="CHEBI:30616"/>
        <dbReference type="ChEBI" id="CHEBI:43474"/>
        <dbReference type="ChEBI" id="CHEBI:58359"/>
        <dbReference type="ChEBI" id="CHEBI:78520"/>
        <dbReference type="ChEBI" id="CHEBI:78521"/>
        <dbReference type="ChEBI" id="CHEBI:456216"/>
        <dbReference type="EC" id="6.3.5.7"/>
    </reaction>
</comment>
<dbReference type="GO" id="GO:0016787">
    <property type="term" value="F:hydrolase activity"/>
    <property type="evidence" value="ECO:0007669"/>
    <property type="project" value="UniProtKB-KW"/>
</dbReference>
<feature type="active site" description="Acyl-ester intermediate" evidence="8">
    <location>
        <position position="178"/>
    </location>
</feature>
<dbReference type="Pfam" id="PF01425">
    <property type="entry name" value="Amidase"/>
    <property type="match status" value="1"/>
</dbReference>
<feature type="active site" description="Charge relay system" evidence="8">
    <location>
        <position position="79"/>
    </location>
</feature>
<evidence type="ECO:0000313" key="12">
    <source>
        <dbReference type="Proteomes" id="UP000092605"/>
    </source>
</evidence>
<accession>A0A150FS07</accession>
<dbReference type="HAMAP" id="MF_00120">
    <property type="entry name" value="GatA"/>
    <property type="match status" value="1"/>
</dbReference>
<evidence type="ECO:0000256" key="5">
    <source>
        <dbReference type="ARBA" id="ARBA00022917"/>
    </source>
</evidence>
<protein>
    <recommendedName>
        <fullName evidence="8">Glutamyl-tRNA(Gln) amidotransferase subunit A</fullName>
        <shortName evidence="8">Glu-ADT subunit A</shortName>
        <ecNumber evidence="8">6.3.5.7</ecNumber>
    </recommendedName>
</protein>
<comment type="function">
    <text evidence="6 8">Allows the formation of correctly charged Gln-tRNA(Gln) through the transamidation of misacylated Glu-tRNA(Gln) in organisms which lack glutaminyl-tRNA synthetase. The reaction takes place in the presence of glutamine and ATP through an activated gamma-phospho-Glu-tRNA(Gln).</text>
</comment>
<sequence>MDLHKMTIKQISEKIKNREITALELTEKMLEKAKEIEKKVDSFLCITEDVAIEQAKKVDKKIANGEKVSSLAGIPIAIKDNICTEGIKTTCASRMLENFIPPYNATVVEKLNKSGTVLIGKTNMDEFAMGSSTETSAFKKTKNPWDLNKVPGGSSGGSASSVAAGQVFCSLGSDTGGSVRQPAALTGIVGLKPTYGRVSRYGLIAFGSSLDQVGIFTKDVYDCALVLKEIAGKDDMDGTSSPIEVPDYTKFLDGNVKGIKIGIPKEYFAQGIDEDVKKAVLAGVEQLKELGAIVKEISLPHTKYAVATYYIIAPSEASSNLARFDGIRYGYRTKEFDSLDDLYIKSRSEGFGEEVKRRIVIGTYALSSGYYDAYYKKALQVRTLIKQDFEKAFEDVDVIIAPTVPNVAFNFGEKNQDPLSMYMEDVCTIPANMAGVPAISIPCGFKNSLPIGMQIIGKHFDEATVLKVAHAYESCGDFKDKRPNL</sequence>
<dbReference type="AlphaFoldDB" id="A0A150FS07"/>
<evidence type="ECO:0000256" key="1">
    <source>
        <dbReference type="ARBA" id="ARBA00008069"/>
    </source>
</evidence>
<feature type="active site" description="Charge relay system" evidence="8">
    <location>
        <position position="154"/>
    </location>
</feature>
<dbReference type="InterPro" id="IPR020556">
    <property type="entry name" value="Amidase_CS"/>
</dbReference>
<feature type="domain" description="Amidase" evidence="9">
    <location>
        <begin position="24"/>
        <end position="466"/>
    </location>
</feature>
<comment type="similarity">
    <text evidence="1 8">Belongs to the amidase family. GatA subfamily.</text>
</comment>
<evidence type="ECO:0000313" key="13">
    <source>
        <dbReference type="Proteomes" id="UP000323392"/>
    </source>
</evidence>
<dbReference type="GO" id="GO:0016740">
    <property type="term" value="F:transferase activity"/>
    <property type="evidence" value="ECO:0007669"/>
    <property type="project" value="UniProtKB-KW"/>
</dbReference>
<dbReference type="SUPFAM" id="SSF75304">
    <property type="entry name" value="Amidase signature (AS) enzymes"/>
    <property type="match status" value="1"/>
</dbReference>
<evidence type="ECO:0000256" key="2">
    <source>
        <dbReference type="ARBA" id="ARBA00022598"/>
    </source>
</evidence>
<keyword evidence="3 8" id="KW-0547">Nucleotide-binding</keyword>
<dbReference type="GO" id="GO:0050567">
    <property type="term" value="F:glutaminyl-tRNA synthase (glutamine-hydrolyzing) activity"/>
    <property type="evidence" value="ECO:0007669"/>
    <property type="project" value="UniProtKB-UniRule"/>
</dbReference>
<reference evidence="10 12" key="1">
    <citation type="submission" date="2016-02" db="EMBL/GenBank/DDBJ databases">
        <title>Draft genome sequence for Clostridium paradoxum JW-YL-7.</title>
        <authorList>
            <person name="Utturkar S.M."/>
            <person name="Lancaster A."/>
            <person name="Poole F.L."/>
            <person name="Adams M.W."/>
            <person name="Brown S.D."/>
        </authorList>
    </citation>
    <scope>NUCLEOTIDE SEQUENCE [LARGE SCALE GENOMIC DNA]</scope>
    <source>
        <strain evidence="10 12">JW-YL-7</strain>
    </source>
</reference>
<dbReference type="GO" id="GO:0006412">
    <property type="term" value="P:translation"/>
    <property type="evidence" value="ECO:0007669"/>
    <property type="project" value="UniProtKB-UniRule"/>
</dbReference>
<proteinExistence type="inferred from homology"/>
<dbReference type="PANTHER" id="PTHR11895:SF151">
    <property type="entry name" value="GLUTAMYL-TRNA(GLN) AMIDOTRANSFERASE SUBUNIT A"/>
    <property type="match status" value="1"/>
</dbReference>
<evidence type="ECO:0000256" key="8">
    <source>
        <dbReference type="HAMAP-Rule" id="MF_00120"/>
    </source>
</evidence>
<dbReference type="GO" id="GO:0005524">
    <property type="term" value="F:ATP binding"/>
    <property type="evidence" value="ECO:0007669"/>
    <property type="project" value="UniProtKB-KW"/>
</dbReference>
<dbReference type="OrthoDB" id="9811471at2"/>